<dbReference type="SUPFAM" id="SSF53448">
    <property type="entry name" value="Nucleotide-diphospho-sugar transferases"/>
    <property type="match status" value="1"/>
</dbReference>
<protein>
    <recommendedName>
        <fullName evidence="3">MobA-like NTP transferase domain-containing protein</fullName>
    </recommendedName>
</protein>
<name>A0ABV8KLH2_9ACTN</name>
<evidence type="ECO:0008006" key="3">
    <source>
        <dbReference type="Google" id="ProtNLM"/>
    </source>
</evidence>
<dbReference type="Gene3D" id="3.90.550.10">
    <property type="entry name" value="Spore Coat Polysaccharide Biosynthesis Protein SpsA, Chain A"/>
    <property type="match status" value="1"/>
</dbReference>
<sequence length="209" mass="21834">MVRRAVVVLVGPVEWVPPGIDPVHWRTALVEDVVDLLAMVEQAEPAIAVTAPDRELAERVAWPMMPIHQLPDRTVNAALAAVAADGYDQAAVIAADAPDLPGLVLGKLLRPLTSKPVAVAPAAAVGGDPRTGSGLLGLATRLPVPDWLPEVDLDRTDQATVRAAAPHPGAVAVTPAWRRLRGPGELATLDPAVAGWDATRLLLSPSPHS</sequence>
<reference evidence="2" key="1">
    <citation type="journal article" date="2019" name="Int. J. Syst. Evol. Microbiol.">
        <title>The Global Catalogue of Microorganisms (GCM) 10K type strain sequencing project: providing services to taxonomists for standard genome sequencing and annotation.</title>
        <authorList>
            <consortium name="The Broad Institute Genomics Platform"/>
            <consortium name="The Broad Institute Genome Sequencing Center for Infectious Disease"/>
            <person name="Wu L."/>
            <person name="Ma J."/>
        </authorList>
    </citation>
    <scope>NUCLEOTIDE SEQUENCE [LARGE SCALE GENOMIC DNA]</scope>
    <source>
        <strain evidence="2">2902at01</strain>
    </source>
</reference>
<dbReference type="RefSeq" id="WP_377545290.1">
    <property type="nucleotide sequence ID" value="NZ_JBHSBN010000007.1"/>
</dbReference>
<proteinExistence type="predicted"/>
<evidence type="ECO:0000313" key="1">
    <source>
        <dbReference type="EMBL" id="MFC4106923.1"/>
    </source>
</evidence>
<accession>A0ABV8KLH2</accession>
<organism evidence="1 2">
    <name type="scientific">Micromonospora zhanjiangensis</name>
    <dbReference type="NCBI Taxonomy" id="1522057"/>
    <lineage>
        <taxon>Bacteria</taxon>
        <taxon>Bacillati</taxon>
        <taxon>Actinomycetota</taxon>
        <taxon>Actinomycetes</taxon>
        <taxon>Micromonosporales</taxon>
        <taxon>Micromonosporaceae</taxon>
        <taxon>Micromonospora</taxon>
    </lineage>
</organism>
<dbReference type="InterPro" id="IPR029044">
    <property type="entry name" value="Nucleotide-diphossugar_trans"/>
</dbReference>
<dbReference type="Proteomes" id="UP001595868">
    <property type="component" value="Unassembled WGS sequence"/>
</dbReference>
<keyword evidence="2" id="KW-1185">Reference proteome</keyword>
<dbReference type="EMBL" id="JBHSBN010000007">
    <property type="protein sequence ID" value="MFC4106923.1"/>
    <property type="molecule type" value="Genomic_DNA"/>
</dbReference>
<comment type="caution">
    <text evidence="1">The sequence shown here is derived from an EMBL/GenBank/DDBJ whole genome shotgun (WGS) entry which is preliminary data.</text>
</comment>
<evidence type="ECO:0000313" key="2">
    <source>
        <dbReference type="Proteomes" id="UP001595868"/>
    </source>
</evidence>
<gene>
    <name evidence="1" type="ORF">ACFOX0_13420</name>
</gene>